<dbReference type="InterPro" id="IPR005062">
    <property type="entry name" value="SAC3/GANP/THP3_conserved"/>
</dbReference>
<feature type="domain" description="SAC3 helical" evidence="3">
    <location>
        <begin position="815"/>
        <end position="885"/>
    </location>
</feature>
<feature type="compositionally biased region" description="Polar residues" evidence="1">
    <location>
        <begin position="746"/>
        <end position="767"/>
    </location>
</feature>
<sequence length="1311" mass="149144">MNKGKPAASGNFSNVNYFQPGRQNQNTGRNNIRFQNNTGNKGNDSSVRSGNTVQTNAAMGVSRAKARNRNDFKNSSTKFSNKGGNLNSYRDVNSGGNRTDNNISNSNGTSNYVNRNNGPNRLPKKFNPQNSNLKKGNSNIPEKPKTIASESGKLIKEPKSRVDSTNFEVKFYGTLMPNPETFGFQKLPHKALKAPRYMLKENVLFDMKSFQLNPWDYENQKKLLKRETEFSGEPQLLFEEFQEYRKVERENMEKYNLVDKENAKKSLDDAIVFRGSCQDMCPTYERVERVFKNQVSKWEKDPVTNKISRSLAIKTFMRPSGQAPPLPSDVRPPNVLQKTLNHIIDNLLPKLPESQSFIWDRTRSIRQDFTFQNNYSGIESIDCHEKICRIHILSLHVMSGANDPDYQQQQEVEQFNNSLQTLTHMYDDVRSRGGFCPNEPEFRAYELISKIKDTELDRYLQTLPHYIQTAPIVQQTIMLRNLVIQGMNSLNYYYEFFKIILDKSKTTFLMSSLAEIHFNEIRFNALRAMSRSFHSKSKKMPYVTDISHALGYNDTNQFLETCELYMLPVFHDDETNSARVDVTALKSVFKISQKQPYTKRIDDMIGGNSMSSIVNGGILNQDLNLKQPQTLEQIARESFKGSKQNSSFVNEIFSSSKNFRSSRTLMVIEPESQKRAVRNECANLNSTLNKQNEFPTFQPMQMSRPAESNSTNPSFFQQEKAAELAQPRSQISTNPPQIPPVDDLATKSSISDLNPLNKTDATQGVNVSSSQEIMSSSSTTKPEPRPIATKAIIRKKLTENPLFEREAMKAANALVNDFTHKIICDLIKQKVDEARTRRVLASKNKLVNELSQEMFNAFMREQIYLAALEAKAAFFFKKNLKLHAVRQLIKKAKQVLKNKQLSEARNNEIKLFNNSLVLPVVHPKLLYTPQEQKLEIPLFSTSVSDPGEIFNRVKPTFDLSGTIVLRSSLSYTSQWILRQFGCAQNNKAKEVESENGFKLHMEILPDNFEPSIYFKNISSIIIQVGTVENVDDCKRSTLLKCLSKDAKVIAKLKDYLERYSSAPSFSFVIIYADASKVNLKYSELKAVLNLGSLSSSGIIVGLFRLDRSILSGSNSLGITKKPQLDFRKLLETVWRKTYERNSENSSKMGHSVSILNNTTENATGSLLTHSVASEFKKNELPSALVKRKMKHLHRVIDDSKVKRRRLFSSLRPTELDSYISSLAERSSVTNNDSDYTNGQSRLNPTASGMFRNRELSGILGQNNSLMLLRNYESINELADENSGPSSYYEDNRQRLQELSELDQLADTILKS</sequence>
<dbReference type="EMBL" id="KV454001">
    <property type="protein sequence ID" value="ODQ48841.1"/>
    <property type="molecule type" value="Genomic_DNA"/>
</dbReference>
<feature type="compositionally biased region" description="Low complexity" evidence="1">
    <location>
        <begin position="768"/>
        <end position="778"/>
    </location>
</feature>
<keyword evidence="5" id="KW-1185">Reference proteome</keyword>
<dbReference type="GO" id="GO:0005737">
    <property type="term" value="C:cytoplasm"/>
    <property type="evidence" value="ECO:0007669"/>
    <property type="project" value="TreeGrafter"/>
</dbReference>
<dbReference type="STRING" id="763406.A0A1E3NRY5"/>
<feature type="compositionally biased region" description="Polar residues" evidence="1">
    <location>
        <begin position="1227"/>
        <end position="1246"/>
    </location>
</feature>
<evidence type="ECO:0000313" key="5">
    <source>
        <dbReference type="Proteomes" id="UP000094455"/>
    </source>
</evidence>
<gene>
    <name evidence="4" type="ORF">PICMEDRAFT_14375</name>
</gene>
<dbReference type="GO" id="GO:0070390">
    <property type="term" value="C:transcription export complex 2"/>
    <property type="evidence" value="ECO:0007669"/>
    <property type="project" value="TreeGrafter"/>
</dbReference>
<organism evidence="4 5">
    <name type="scientific">Pichia membranifaciens NRRL Y-2026</name>
    <dbReference type="NCBI Taxonomy" id="763406"/>
    <lineage>
        <taxon>Eukaryota</taxon>
        <taxon>Fungi</taxon>
        <taxon>Dikarya</taxon>
        <taxon>Ascomycota</taxon>
        <taxon>Saccharomycotina</taxon>
        <taxon>Pichiomycetes</taxon>
        <taxon>Pichiales</taxon>
        <taxon>Pichiaceae</taxon>
        <taxon>Pichia</taxon>
    </lineage>
</organism>
<dbReference type="GO" id="GO:0006406">
    <property type="term" value="P:mRNA export from nucleus"/>
    <property type="evidence" value="ECO:0007669"/>
    <property type="project" value="TreeGrafter"/>
</dbReference>
<dbReference type="InterPro" id="IPR024293">
    <property type="entry name" value="SAC3_helical"/>
</dbReference>
<dbReference type="Pfam" id="PF03399">
    <property type="entry name" value="SAC3_GANP"/>
    <property type="match status" value="1"/>
</dbReference>
<evidence type="ECO:0000259" key="3">
    <source>
        <dbReference type="Pfam" id="PF12209"/>
    </source>
</evidence>
<dbReference type="OrthoDB" id="264795at2759"/>
<dbReference type="Gene3D" id="6.10.250.2880">
    <property type="match status" value="1"/>
</dbReference>
<reference evidence="4 5" key="1">
    <citation type="journal article" date="2016" name="Proc. Natl. Acad. Sci. U.S.A.">
        <title>Comparative genomics of biotechnologically important yeasts.</title>
        <authorList>
            <person name="Riley R."/>
            <person name="Haridas S."/>
            <person name="Wolfe K.H."/>
            <person name="Lopes M.R."/>
            <person name="Hittinger C.T."/>
            <person name="Goeker M."/>
            <person name="Salamov A.A."/>
            <person name="Wisecaver J.H."/>
            <person name="Long T.M."/>
            <person name="Calvey C.H."/>
            <person name="Aerts A.L."/>
            <person name="Barry K.W."/>
            <person name="Choi C."/>
            <person name="Clum A."/>
            <person name="Coughlan A.Y."/>
            <person name="Deshpande S."/>
            <person name="Douglass A.P."/>
            <person name="Hanson S.J."/>
            <person name="Klenk H.-P."/>
            <person name="LaButti K.M."/>
            <person name="Lapidus A."/>
            <person name="Lindquist E.A."/>
            <person name="Lipzen A.M."/>
            <person name="Meier-Kolthoff J.P."/>
            <person name="Ohm R.A."/>
            <person name="Otillar R.P."/>
            <person name="Pangilinan J.L."/>
            <person name="Peng Y."/>
            <person name="Rokas A."/>
            <person name="Rosa C.A."/>
            <person name="Scheuner C."/>
            <person name="Sibirny A.A."/>
            <person name="Slot J.C."/>
            <person name="Stielow J.B."/>
            <person name="Sun H."/>
            <person name="Kurtzman C.P."/>
            <person name="Blackwell M."/>
            <person name="Grigoriev I.V."/>
            <person name="Jeffries T.W."/>
        </authorList>
    </citation>
    <scope>NUCLEOTIDE SEQUENCE [LARGE SCALE GENOMIC DNA]</scope>
    <source>
        <strain evidence="4 5">NRRL Y-2026</strain>
    </source>
</reference>
<proteinExistence type="predicted"/>
<dbReference type="RefSeq" id="XP_019019954.1">
    <property type="nucleotide sequence ID" value="XM_019160343.1"/>
</dbReference>
<feature type="compositionally biased region" description="Polar residues" evidence="1">
    <location>
        <begin position="700"/>
        <end position="717"/>
    </location>
</feature>
<feature type="compositionally biased region" description="Polar residues" evidence="1">
    <location>
        <begin position="10"/>
        <end position="57"/>
    </location>
</feature>
<evidence type="ECO:0000256" key="1">
    <source>
        <dbReference type="SAM" id="MobiDB-lite"/>
    </source>
</evidence>
<feature type="compositionally biased region" description="Polar residues" evidence="1">
    <location>
        <begin position="127"/>
        <end position="140"/>
    </location>
</feature>
<feature type="region of interest" description="Disordered" evidence="1">
    <location>
        <begin position="1"/>
        <end position="153"/>
    </location>
</feature>
<dbReference type="InterPro" id="IPR045107">
    <property type="entry name" value="SAC3/GANP/THP3"/>
</dbReference>
<dbReference type="PANTHER" id="PTHR12436:SF3">
    <property type="entry name" value="GERMINAL-CENTER ASSOCIATED NUCLEAR PROTEIN"/>
    <property type="match status" value="1"/>
</dbReference>
<name>A0A1E3NRY5_9ASCO</name>
<dbReference type="Proteomes" id="UP000094455">
    <property type="component" value="Unassembled WGS sequence"/>
</dbReference>
<dbReference type="Gene3D" id="1.25.40.990">
    <property type="match status" value="1"/>
</dbReference>
<feature type="region of interest" description="Disordered" evidence="1">
    <location>
        <begin position="700"/>
        <end position="784"/>
    </location>
</feature>
<evidence type="ECO:0000259" key="2">
    <source>
        <dbReference type="Pfam" id="PF03399"/>
    </source>
</evidence>
<dbReference type="GeneID" id="30177030"/>
<dbReference type="PANTHER" id="PTHR12436">
    <property type="entry name" value="80 KDA MCM3-ASSOCIATED PROTEIN"/>
    <property type="match status" value="1"/>
</dbReference>
<protein>
    <submittedName>
        <fullName evidence="4">Uncharacterized protein</fullName>
    </submittedName>
</protein>
<feature type="region of interest" description="Disordered" evidence="1">
    <location>
        <begin position="1227"/>
        <end position="1247"/>
    </location>
</feature>
<dbReference type="Pfam" id="PF12209">
    <property type="entry name" value="SAC3"/>
    <property type="match status" value="1"/>
</dbReference>
<evidence type="ECO:0000313" key="4">
    <source>
        <dbReference type="EMBL" id="ODQ48841.1"/>
    </source>
</evidence>
<accession>A0A1E3NRY5</accession>
<feature type="compositionally biased region" description="Polar residues" evidence="1">
    <location>
        <begin position="73"/>
        <end position="119"/>
    </location>
</feature>
<feature type="domain" description="SAC3/GANP/THP3 conserved" evidence="2">
    <location>
        <begin position="280"/>
        <end position="569"/>
    </location>
</feature>